<keyword evidence="2" id="KW-1185">Reference proteome</keyword>
<accession>A0ABQ9HMH2</accession>
<protein>
    <submittedName>
        <fullName evidence="1">Uncharacterized protein</fullName>
    </submittedName>
</protein>
<reference evidence="1 2" key="1">
    <citation type="submission" date="2023-02" db="EMBL/GenBank/DDBJ databases">
        <title>LHISI_Scaffold_Assembly.</title>
        <authorList>
            <person name="Stuart O.P."/>
            <person name="Cleave R."/>
            <person name="Magrath M.J.L."/>
            <person name="Mikheyev A.S."/>
        </authorList>
    </citation>
    <scope>NUCLEOTIDE SEQUENCE [LARGE SCALE GENOMIC DNA]</scope>
    <source>
        <strain evidence="1">Daus_M_001</strain>
        <tissue evidence="1">Leg muscle</tissue>
    </source>
</reference>
<comment type="caution">
    <text evidence="1">The sequence shown here is derived from an EMBL/GenBank/DDBJ whole genome shotgun (WGS) entry which is preliminary data.</text>
</comment>
<evidence type="ECO:0000313" key="1">
    <source>
        <dbReference type="EMBL" id="KAJ8885543.1"/>
    </source>
</evidence>
<dbReference type="EMBL" id="JARBHB010000004">
    <property type="protein sequence ID" value="KAJ8885543.1"/>
    <property type="molecule type" value="Genomic_DNA"/>
</dbReference>
<evidence type="ECO:0000313" key="2">
    <source>
        <dbReference type="Proteomes" id="UP001159363"/>
    </source>
</evidence>
<gene>
    <name evidence="1" type="ORF">PR048_011741</name>
</gene>
<dbReference type="Proteomes" id="UP001159363">
    <property type="component" value="Chromosome X"/>
</dbReference>
<name>A0ABQ9HMH2_9NEOP</name>
<proteinExistence type="predicted"/>
<organism evidence="1 2">
    <name type="scientific">Dryococelus australis</name>
    <dbReference type="NCBI Taxonomy" id="614101"/>
    <lineage>
        <taxon>Eukaryota</taxon>
        <taxon>Metazoa</taxon>
        <taxon>Ecdysozoa</taxon>
        <taxon>Arthropoda</taxon>
        <taxon>Hexapoda</taxon>
        <taxon>Insecta</taxon>
        <taxon>Pterygota</taxon>
        <taxon>Neoptera</taxon>
        <taxon>Polyneoptera</taxon>
        <taxon>Phasmatodea</taxon>
        <taxon>Verophasmatodea</taxon>
        <taxon>Anareolatae</taxon>
        <taxon>Phasmatidae</taxon>
        <taxon>Eurycanthinae</taxon>
        <taxon>Dryococelus</taxon>
    </lineage>
</organism>
<sequence length="209" mass="23504">MEKSLADRLKLLERHVFGLTQKELRLASYSYALKCDIEVPHFWKEIKMVVKDCCLGFRRLHGLSLRKPEGLSKETATGVNKEAIGKKEVISQTSVERGENVTVVAYSTPLDRTSRHWSFLGEYASVRNSRIISLMGISPFRPQAIEDFRFAASDKYSYSTAKDINKSNEVQNEEIIQAKQTIPNTSQAPANAISETSVRDVLPSPVGRL</sequence>